<feature type="binding site" evidence="11">
    <location>
        <position position="86"/>
    </location>
    <ligand>
        <name>Zn(2+)</name>
        <dbReference type="ChEBI" id="CHEBI:29105"/>
    </ligand>
</feature>
<evidence type="ECO:0000256" key="6">
    <source>
        <dbReference type="ARBA" id="ARBA00022723"/>
    </source>
</evidence>
<evidence type="ECO:0000256" key="4">
    <source>
        <dbReference type="ARBA" id="ARBA00022490"/>
    </source>
</evidence>
<dbReference type="Gene3D" id="1.10.10.10">
    <property type="entry name" value="Winged helix-like DNA-binding domain superfamily/Winged helix DNA-binding domain"/>
    <property type="match status" value="1"/>
</dbReference>
<dbReference type="GeneID" id="86823855"/>
<protein>
    <submittedName>
        <fullName evidence="13">Peptide ABC transporter substrate-binding protein</fullName>
    </submittedName>
</protein>
<dbReference type="InterPro" id="IPR036390">
    <property type="entry name" value="WH_DNA-bd_sf"/>
</dbReference>
<dbReference type="InterPro" id="IPR002481">
    <property type="entry name" value="FUR"/>
</dbReference>
<dbReference type="EMBL" id="LRTT01000001">
    <property type="protein sequence ID" value="RFD77650.1"/>
    <property type="molecule type" value="Genomic_DNA"/>
</dbReference>
<dbReference type="Pfam" id="PF01475">
    <property type="entry name" value="FUR"/>
    <property type="match status" value="1"/>
</dbReference>
<keyword evidence="4" id="KW-0963">Cytoplasm</keyword>
<comment type="cofactor">
    <cofactor evidence="12">
        <name>Mn(2+)</name>
        <dbReference type="ChEBI" id="CHEBI:29035"/>
    </cofactor>
    <cofactor evidence="12">
        <name>Fe(2+)</name>
        <dbReference type="ChEBI" id="CHEBI:29033"/>
    </cofactor>
    <text evidence="12">Binds 1 Mn(2+) or Fe(2+) ion per subunit.</text>
</comment>
<dbReference type="GO" id="GO:0005829">
    <property type="term" value="C:cytosol"/>
    <property type="evidence" value="ECO:0007669"/>
    <property type="project" value="TreeGrafter"/>
</dbReference>
<dbReference type="GO" id="GO:1900376">
    <property type="term" value="P:regulation of secondary metabolite biosynthetic process"/>
    <property type="evidence" value="ECO:0007669"/>
    <property type="project" value="TreeGrafter"/>
</dbReference>
<evidence type="ECO:0000256" key="2">
    <source>
        <dbReference type="ARBA" id="ARBA00007957"/>
    </source>
</evidence>
<comment type="subcellular location">
    <subcellularLocation>
        <location evidence="1">Cytoplasm</location>
    </subcellularLocation>
</comment>
<keyword evidence="5" id="KW-0678">Repressor</keyword>
<dbReference type="GO" id="GO:0008270">
    <property type="term" value="F:zinc ion binding"/>
    <property type="evidence" value="ECO:0007669"/>
    <property type="project" value="TreeGrafter"/>
</dbReference>
<keyword evidence="10" id="KW-0804">Transcription</keyword>
<feature type="binding site" evidence="11">
    <location>
        <position position="89"/>
    </location>
    <ligand>
        <name>Zn(2+)</name>
        <dbReference type="ChEBI" id="CHEBI:29105"/>
    </ligand>
</feature>
<feature type="binding site" evidence="12">
    <location>
        <position position="101"/>
    </location>
    <ligand>
        <name>Fe cation</name>
        <dbReference type="ChEBI" id="CHEBI:24875"/>
    </ligand>
</feature>
<accession>A0A133NFY1</accession>
<evidence type="ECO:0000256" key="8">
    <source>
        <dbReference type="ARBA" id="ARBA00023015"/>
    </source>
</evidence>
<dbReference type="Proteomes" id="UP000258533">
    <property type="component" value="Unassembled WGS sequence"/>
</dbReference>
<proteinExistence type="inferred from homology"/>
<evidence type="ECO:0000256" key="7">
    <source>
        <dbReference type="ARBA" id="ARBA00022833"/>
    </source>
</evidence>
<dbReference type="InterPro" id="IPR036388">
    <property type="entry name" value="WH-like_DNA-bd_sf"/>
</dbReference>
<dbReference type="SUPFAM" id="SSF46785">
    <property type="entry name" value="Winged helix' DNA-binding domain"/>
    <property type="match status" value="1"/>
</dbReference>
<keyword evidence="7 11" id="KW-0862">Zinc</keyword>
<comment type="caution">
    <text evidence="13">The sequence shown here is derived from an EMBL/GenBank/DDBJ whole genome shotgun (WGS) entry which is preliminary data.</text>
</comment>
<comment type="similarity">
    <text evidence="2">Belongs to the Fur family.</text>
</comment>
<keyword evidence="9" id="KW-0238">DNA-binding</keyword>
<evidence type="ECO:0000256" key="9">
    <source>
        <dbReference type="ARBA" id="ARBA00023125"/>
    </source>
</evidence>
<dbReference type="GO" id="GO:0045892">
    <property type="term" value="P:negative regulation of DNA-templated transcription"/>
    <property type="evidence" value="ECO:0007669"/>
    <property type="project" value="TreeGrafter"/>
</dbReference>
<feature type="binding site" evidence="12">
    <location>
        <position position="118"/>
    </location>
    <ligand>
        <name>Fe cation</name>
        <dbReference type="ChEBI" id="CHEBI:24875"/>
    </ligand>
</feature>
<sequence length="136" mass="15496">MVGEPIRRNTKQKETVLEHLRASRNFVSAQNLHRALVEDGEIIGLATVYRQLNTLAQSGDVDTVRFNGQQLFRICDENTHHHHLVCEKCGKTVDIEPPDDEGWIHKIAESHGYTVIDHTLEVFGLCKDCNSEKLEH</sequence>
<dbReference type="PANTHER" id="PTHR33202:SF2">
    <property type="entry name" value="FERRIC UPTAKE REGULATION PROTEIN"/>
    <property type="match status" value="1"/>
</dbReference>
<keyword evidence="12" id="KW-0408">Iron</keyword>
<dbReference type="InterPro" id="IPR043135">
    <property type="entry name" value="Fur_C"/>
</dbReference>
<evidence type="ECO:0000256" key="11">
    <source>
        <dbReference type="PIRSR" id="PIRSR602481-1"/>
    </source>
</evidence>
<dbReference type="RefSeq" id="WP_004130708.1">
    <property type="nucleotide sequence ID" value="NZ_CP083169.1"/>
</dbReference>
<gene>
    <name evidence="13" type="ORF">AXE73_03410</name>
</gene>
<feature type="binding site" evidence="11">
    <location>
        <position position="129"/>
    </location>
    <ligand>
        <name>Zn(2+)</name>
        <dbReference type="ChEBI" id="CHEBI:29105"/>
    </ligand>
</feature>
<evidence type="ECO:0000256" key="12">
    <source>
        <dbReference type="PIRSR" id="PIRSR602481-2"/>
    </source>
</evidence>
<evidence type="ECO:0000256" key="1">
    <source>
        <dbReference type="ARBA" id="ARBA00004496"/>
    </source>
</evidence>
<dbReference type="CDD" id="cd07153">
    <property type="entry name" value="Fur_like"/>
    <property type="match status" value="1"/>
</dbReference>
<reference evidence="13 14" key="1">
    <citation type="submission" date="2016-02" db="EMBL/GenBank/DDBJ databases">
        <title>Gardnerella vaginalis Subgroups Defined by cpn60 Sequencing and Sialidase Activity in Isolates from Canada, Belgium and Kenya.</title>
        <authorList>
            <person name="Schellenberg J."/>
            <person name="Paramel Jayaprakash T."/>
            <person name="Withana Gamage N."/>
            <person name="Patterson M.H."/>
            <person name="Vaneechoutte M."/>
            <person name="Hill J.E."/>
        </authorList>
    </citation>
    <scope>NUCLEOTIDE SEQUENCE [LARGE SCALE GENOMIC DNA]</scope>
    <source>
        <strain evidence="13 14">N144</strain>
    </source>
</reference>
<evidence type="ECO:0000256" key="3">
    <source>
        <dbReference type="ARBA" id="ARBA00011738"/>
    </source>
</evidence>
<evidence type="ECO:0000313" key="13">
    <source>
        <dbReference type="EMBL" id="RFD77650.1"/>
    </source>
</evidence>
<comment type="cofactor">
    <cofactor evidence="11">
        <name>Zn(2+)</name>
        <dbReference type="ChEBI" id="CHEBI:29105"/>
    </cofactor>
    <text evidence="11">Binds 1 zinc ion per subunit.</text>
</comment>
<name>A0A133NFY1_GARVA</name>
<dbReference type="AlphaFoldDB" id="A0A133NFY1"/>
<dbReference type="GO" id="GO:0003700">
    <property type="term" value="F:DNA-binding transcription factor activity"/>
    <property type="evidence" value="ECO:0007669"/>
    <property type="project" value="InterPro"/>
</dbReference>
<dbReference type="PANTHER" id="PTHR33202">
    <property type="entry name" value="ZINC UPTAKE REGULATION PROTEIN"/>
    <property type="match status" value="1"/>
</dbReference>
<dbReference type="Gene3D" id="3.30.1490.190">
    <property type="match status" value="1"/>
</dbReference>
<organism evidence="13 14">
    <name type="scientific">Gardnerella vaginalis</name>
    <dbReference type="NCBI Taxonomy" id="2702"/>
    <lineage>
        <taxon>Bacteria</taxon>
        <taxon>Bacillati</taxon>
        <taxon>Actinomycetota</taxon>
        <taxon>Actinomycetes</taxon>
        <taxon>Bifidobacteriales</taxon>
        <taxon>Bifidobacteriaceae</taxon>
        <taxon>Gardnerella</taxon>
    </lineage>
</organism>
<dbReference type="GO" id="GO:0000976">
    <property type="term" value="F:transcription cis-regulatory region binding"/>
    <property type="evidence" value="ECO:0007669"/>
    <property type="project" value="TreeGrafter"/>
</dbReference>
<evidence type="ECO:0000256" key="10">
    <source>
        <dbReference type="ARBA" id="ARBA00023163"/>
    </source>
</evidence>
<comment type="subunit">
    <text evidence="3">Homodimer.</text>
</comment>
<feature type="binding site" evidence="11">
    <location>
        <position position="126"/>
    </location>
    <ligand>
        <name>Zn(2+)</name>
        <dbReference type="ChEBI" id="CHEBI:29105"/>
    </ligand>
</feature>
<keyword evidence="6 11" id="KW-0479">Metal-binding</keyword>
<feature type="binding site" evidence="12">
    <location>
        <position position="80"/>
    </location>
    <ligand>
        <name>Fe cation</name>
        <dbReference type="ChEBI" id="CHEBI:24875"/>
    </ligand>
</feature>
<evidence type="ECO:0000256" key="5">
    <source>
        <dbReference type="ARBA" id="ARBA00022491"/>
    </source>
</evidence>
<evidence type="ECO:0000313" key="14">
    <source>
        <dbReference type="Proteomes" id="UP000258533"/>
    </source>
</evidence>
<keyword evidence="8" id="KW-0805">Transcription regulation</keyword>